<dbReference type="InterPro" id="IPR003743">
    <property type="entry name" value="Zf-RING_7"/>
</dbReference>
<dbReference type="EMBL" id="JAERSG010000003">
    <property type="protein sequence ID" value="MBL0748535.1"/>
    <property type="molecule type" value="Genomic_DNA"/>
</dbReference>
<dbReference type="Pfam" id="PF02591">
    <property type="entry name" value="Zn_ribbon_9"/>
    <property type="match status" value="1"/>
</dbReference>
<accession>A0ABS1LA70</accession>
<dbReference type="PANTHER" id="PTHR39082">
    <property type="entry name" value="PHOSPHOLIPASE C-BETA-2-RELATED"/>
    <property type="match status" value="1"/>
</dbReference>
<evidence type="ECO:0000313" key="5">
    <source>
        <dbReference type="EMBL" id="MBL0748535.1"/>
    </source>
</evidence>
<feature type="domain" description="CT398-like coiled coil hairpin" evidence="4">
    <location>
        <begin position="44"/>
        <end position="224"/>
    </location>
</feature>
<gene>
    <name evidence="5" type="ORF">JI751_13020</name>
</gene>
<evidence type="ECO:0000256" key="2">
    <source>
        <dbReference type="SAM" id="MobiDB-lite"/>
    </source>
</evidence>
<dbReference type="InterPro" id="IPR056003">
    <property type="entry name" value="CT398_CC_hairpin"/>
</dbReference>
<feature type="coiled-coil region" evidence="1">
    <location>
        <begin position="127"/>
        <end position="189"/>
    </location>
</feature>
<evidence type="ECO:0000259" key="4">
    <source>
        <dbReference type="Pfam" id="PF24481"/>
    </source>
</evidence>
<feature type="domain" description="C4-type zinc ribbon" evidence="3">
    <location>
        <begin position="235"/>
        <end position="268"/>
    </location>
</feature>
<dbReference type="Proteomes" id="UP000636918">
    <property type="component" value="Unassembled WGS sequence"/>
</dbReference>
<dbReference type="Gene3D" id="1.10.287.1490">
    <property type="match status" value="1"/>
</dbReference>
<feature type="region of interest" description="Disordered" evidence="2">
    <location>
        <begin position="1"/>
        <end position="33"/>
    </location>
</feature>
<evidence type="ECO:0000256" key="1">
    <source>
        <dbReference type="SAM" id="Coils"/>
    </source>
</evidence>
<dbReference type="Pfam" id="PF24481">
    <property type="entry name" value="CT398_CC"/>
    <property type="match status" value="1"/>
</dbReference>
<evidence type="ECO:0000313" key="6">
    <source>
        <dbReference type="Proteomes" id="UP000636918"/>
    </source>
</evidence>
<sequence>MRWAIGSRPGSARSAPTRGRSATEAVTGEPLKADPTHQVKLLDVADLDSRAAQLRHQRAHLPELAEIATLTAERTALTDQVRDARIVVDDLTVEQTKADREVEQVRTRRERDRNRMDSGQITNPKDLERMQHELVSLERRISTLEDAELEVMEALEEAQQVLDGLGIRAEDIDARLAELTTQRDEKQAAIDASLTEVQAARGPATEGMPDDLMALYERLREQKGVGAALLRARQCGGCNMSLDASELSRIRSAPADEVIRCEECQRILVRTDESGL</sequence>
<protein>
    <recommendedName>
        <fullName evidence="7">C4-type zinc ribbon domain-containing protein</fullName>
    </recommendedName>
</protein>
<evidence type="ECO:0000259" key="3">
    <source>
        <dbReference type="Pfam" id="PF02591"/>
    </source>
</evidence>
<proteinExistence type="predicted"/>
<dbReference type="InterPro" id="IPR052376">
    <property type="entry name" value="Oxidative_Scav/Glycosyltrans"/>
</dbReference>
<comment type="caution">
    <text evidence="5">The sequence shown here is derived from an EMBL/GenBank/DDBJ whole genome shotgun (WGS) entry which is preliminary data.</text>
</comment>
<dbReference type="PANTHER" id="PTHR39082:SF1">
    <property type="entry name" value="SCAVENGER RECEPTOR CLASS A MEMBER 3"/>
    <property type="match status" value="1"/>
</dbReference>
<reference evidence="5 6" key="1">
    <citation type="submission" date="2021-01" db="EMBL/GenBank/DDBJ databases">
        <title>Genome seq and assembly of Nocardiodes sp. G10.</title>
        <authorList>
            <person name="Chhetri G."/>
        </authorList>
    </citation>
    <scope>NUCLEOTIDE SEQUENCE [LARGE SCALE GENOMIC DNA]</scope>
    <source>
        <strain evidence="5 6">G10</strain>
    </source>
</reference>
<name>A0ABS1LA70_9ACTN</name>
<evidence type="ECO:0008006" key="7">
    <source>
        <dbReference type="Google" id="ProtNLM"/>
    </source>
</evidence>
<keyword evidence="6" id="KW-1185">Reference proteome</keyword>
<organism evidence="5 6">
    <name type="scientific">Nocardioides baculatus</name>
    <dbReference type="NCBI Taxonomy" id="2801337"/>
    <lineage>
        <taxon>Bacteria</taxon>
        <taxon>Bacillati</taxon>
        <taxon>Actinomycetota</taxon>
        <taxon>Actinomycetes</taxon>
        <taxon>Propionibacteriales</taxon>
        <taxon>Nocardioidaceae</taxon>
        <taxon>Nocardioides</taxon>
    </lineage>
</organism>
<keyword evidence="1" id="KW-0175">Coiled coil</keyword>